<proteinExistence type="predicted"/>
<protein>
    <recommendedName>
        <fullName evidence="3">Oxysterol-binding protein</fullName>
    </recommendedName>
</protein>
<dbReference type="Proteomes" id="UP001491310">
    <property type="component" value="Unassembled WGS sequence"/>
</dbReference>
<organism evidence="1 2">
    <name type="scientific">Coccomyxa subellipsoidea</name>
    <dbReference type="NCBI Taxonomy" id="248742"/>
    <lineage>
        <taxon>Eukaryota</taxon>
        <taxon>Viridiplantae</taxon>
        <taxon>Chlorophyta</taxon>
        <taxon>core chlorophytes</taxon>
        <taxon>Trebouxiophyceae</taxon>
        <taxon>Trebouxiophyceae incertae sedis</taxon>
        <taxon>Coccomyxaceae</taxon>
        <taxon>Coccomyxa</taxon>
    </lineage>
</organism>
<accession>A0ABR2YGJ3</accession>
<gene>
    <name evidence="1" type="ORF">WJX75_004896</name>
</gene>
<dbReference type="InterPro" id="IPR037239">
    <property type="entry name" value="OSBP_sf"/>
</dbReference>
<dbReference type="InterPro" id="IPR000648">
    <property type="entry name" value="Oxysterol-bd"/>
</dbReference>
<reference evidence="1 2" key="1">
    <citation type="journal article" date="2024" name="Nat. Commun.">
        <title>Phylogenomics reveals the evolutionary origins of lichenization in chlorophyte algae.</title>
        <authorList>
            <person name="Puginier C."/>
            <person name="Libourel C."/>
            <person name="Otte J."/>
            <person name="Skaloud P."/>
            <person name="Haon M."/>
            <person name="Grisel S."/>
            <person name="Petersen M."/>
            <person name="Berrin J.G."/>
            <person name="Delaux P.M."/>
            <person name="Dal Grande F."/>
            <person name="Keller J."/>
        </authorList>
    </citation>
    <scope>NUCLEOTIDE SEQUENCE [LARGE SCALE GENOMIC DNA]</scope>
    <source>
        <strain evidence="1 2">SAG 216-7</strain>
    </source>
</reference>
<evidence type="ECO:0000313" key="1">
    <source>
        <dbReference type="EMBL" id="KAK9904888.1"/>
    </source>
</evidence>
<dbReference type="PANTHER" id="PTHR10972">
    <property type="entry name" value="OXYSTEROL-BINDING PROTEIN-RELATED"/>
    <property type="match status" value="1"/>
</dbReference>
<name>A0ABR2YGJ3_9CHLO</name>
<evidence type="ECO:0008006" key="3">
    <source>
        <dbReference type="Google" id="ProtNLM"/>
    </source>
</evidence>
<dbReference type="Gene3D" id="2.40.160.120">
    <property type="match status" value="1"/>
</dbReference>
<dbReference type="SUPFAM" id="SSF144000">
    <property type="entry name" value="Oxysterol-binding protein-like"/>
    <property type="match status" value="1"/>
</dbReference>
<comment type="caution">
    <text evidence="1">The sequence shown here is derived from an EMBL/GenBank/DDBJ whole genome shotgun (WGS) entry which is preliminary data.</text>
</comment>
<dbReference type="Pfam" id="PF01237">
    <property type="entry name" value="Oxysterol_BP"/>
    <property type="match status" value="1"/>
</dbReference>
<dbReference type="PANTHER" id="PTHR10972:SF96">
    <property type="entry name" value="OXYSTEROL-BINDING PROTEIN-RELATED PROTEIN 1A-RELATED"/>
    <property type="match status" value="1"/>
</dbReference>
<dbReference type="EMBL" id="JALJOT010000012">
    <property type="protein sequence ID" value="KAK9904888.1"/>
    <property type="molecule type" value="Genomic_DNA"/>
</dbReference>
<evidence type="ECO:0000313" key="2">
    <source>
        <dbReference type="Proteomes" id="UP001491310"/>
    </source>
</evidence>
<sequence>MSLKSGGRVINAEARSARLPDPAWMLDLDEPFMKRRDRLPEPAQEPKSISVWELIKEFVGKDLARITDLSLPVALCEPVTDMQRRGDFLEYTELLHEAAELPKGSMERLLKVTAFAVSIYSCVYRPFAPCRSPKGETFELVSPDKGIRAIGEKCGECPGVNAFLCEGRGWVLSCDEMNKMEFRGQYANIRPTGLIRIDFHDGEEFRWNPLLTIVQHIILGTHYLDHNGTLHIQTSAASHASRVRFKEPFLAFSNKQVHQVKGHVEVGGQKLEHPLLHGKWDGALWATHTDGSQQLLWQKNAPHEHPSRFGFSRWALSLNDMPEGLERLLPPSDMRWRHDVRLLEQGKYDEAEGERKRLLKRVASAREAATRPFEPRWFQLHPEVKFGEGRRYTYKGGYFEARSSVKNGTGRWEGCPDLFGTGEDGAGVYP</sequence>
<keyword evidence="2" id="KW-1185">Reference proteome</keyword>